<dbReference type="EMBL" id="PJRQ01000044">
    <property type="protein sequence ID" value="PLR07818.1"/>
    <property type="molecule type" value="Genomic_DNA"/>
</dbReference>
<accession>A0A2N5CN08</accession>
<protein>
    <submittedName>
        <fullName evidence="2">Uncharacterized protein</fullName>
    </submittedName>
</protein>
<dbReference type="KEGG" id="cfh:C1707_10070"/>
<dbReference type="AlphaFoldDB" id="A0A2N5CN08"/>
<name>A0A2N5CN08_9CAUL</name>
<proteinExistence type="predicted"/>
<sequence>MSGAYVGASIALLLASAGQPLFPPSLSLKEDRTGISFAYAGVASVAVVGEATGRNYLDHLGVNGPLPGQPGGGYPLCTPETLARFVLDKRAFCVAAKGSWDLGDCRWRAWCAPVIVAPELARDPRWGPVMEHALRKPCAVIGSPYDTAEADRRLRVKGQAYGQFGMWRMMNCSPFRPRKVVSLEYHEAYSAYFVRYR</sequence>
<dbReference type="Proteomes" id="UP000281192">
    <property type="component" value="Chromosome"/>
</dbReference>
<reference evidence="1 4" key="2">
    <citation type="submission" date="2018-01" db="EMBL/GenBank/DDBJ databases">
        <title>Complete genome sequence of Caulobacter flavus RHGG3.</title>
        <authorList>
            <person name="Yang E."/>
        </authorList>
    </citation>
    <scope>NUCLEOTIDE SEQUENCE [LARGE SCALE GENOMIC DNA]</scope>
    <source>
        <strain evidence="1 4">RHGG3</strain>
    </source>
</reference>
<dbReference type="Proteomes" id="UP000234483">
    <property type="component" value="Unassembled WGS sequence"/>
</dbReference>
<organism evidence="2 3">
    <name type="scientific">Caulobacter flavus</name>
    <dbReference type="NCBI Taxonomy" id="1679497"/>
    <lineage>
        <taxon>Bacteria</taxon>
        <taxon>Pseudomonadati</taxon>
        <taxon>Pseudomonadota</taxon>
        <taxon>Alphaproteobacteria</taxon>
        <taxon>Caulobacterales</taxon>
        <taxon>Caulobacteraceae</taxon>
        <taxon>Caulobacter</taxon>
    </lineage>
</organism>
<dbReference type="EMBL" id="CP026100">
    <property type="protein sequence ID" value="AYV46582.1"/>
    <property type="molecule type" value="Genomic_DNA"/>
</dbReference>
<dbReference type="RefSeq" id="WP_101714986.1">
    <property type="nucleotide sequence ID" value="NZ_CP026100.1"/>
</dbReference>
<evidence type="ECO:0000313" key="1">
    <source>
        <dbReference type="EMBL" id="AYV46582.1"/>
    </source>
</evidence>
<evidence type="ECO:0000313" key="4">
    <source>
        <dbReference type="Proteomes" id="UP000281192"/>
    </source>
</evidence>
<gene>
    <name evidence="1" type="ORF">C1707_10070</name>
    <name evidence="2" type="ORF">CFHF_21545</name>
</gene>
<reference evidence="2 3" key="1">
    <citation type="submission" date="2017-12" db="EMBL/GenBank/DDBJ databases">
        <title>The genome sequence of Caulobacter flavus CGMCC1 15093.</title>
        <authorList>
            <person name="Gao J."/>
            <person name="Mao X."/>
            <person name="Sun J."/>
        </authorList>
    </citation>
    <scope>NUCLEOTIDE SEQUENCE [LARGE SCALE GENOMIC DNA]</scope>
    <source>
        <strain evidence="2 3">CGMCC1 15093</strain>
    </source>
</reference>
<evidence type="ECO:0000313" key="2">
    <source>
        <dbReference type="EMBL" id="PLR07818.1"/>
    </source>
</evidence>
<evidence type="ECO:0000313" key="3">
    <source>
        <dbReference type="Proteomes" id="UP000234483"/>
    </source>
</evidence>
<keyword evidence="4" id="KW-1185">Reference proteome</keyword>